<dbReference type="CDD" id="cd00038">
    <property type="entry name" value="CAP_ED"/>
    <property type="match status" value="1"/>
</dbReference>
<dbReference type="GO" id="GO:0005249">
    <property type="term" value="F:voltage-gated potassium channel activity"/>
    <property type="evidence" value="ECO:0007669"/>
    <property type="project" value="InterPro"/>
</dbReference>
<proteinExistence type="predicted"/>
<evidence type="ECO:0000256" key="5">
    <source>
        <dbReference type="ARBA" id="ARBA00023303"/>
    </source>
</evidence>
<reference evidence="7 8" key="1">
    <citation type="journal article" date="2014" name="Agronomy (Basel)">
        <title>A Draft Genome Sequence for Ensete ventricosum, the Drought-Tolerant Tree Against Hunger.</title>
        <authorList>
            <person name="Harrison J."/>
            <person name="Moore K.A."/>
            <person name="Paszkiewicz K."/>
            <person name="Jones T."/>
            <person name="Grant M."/>
            <person name="Ambacheew D."/>
            <person name="Muzemil S."/>
            <person name="Studholme D.J."/>
        </authorList>
    </citation>
    <scope>NUCLEOTIDE SEQUENCE [LARGE SCALE GENOMIC DNA]</scope>
</reference>
<dbReference type="PANTHER" id="PTHR45743">
    <property type="entry name" value="POTASSIUM CHANNEL AKT1"/>
    <property type="match status" value="1"/>
</dbReference>
<feature type="domain" description="Cyclic nucleotide-binding" evidence="6">
    <location>
        <begin position="10"/>
        <end position="48"/>
    </location>
</feature>
<evidence type="ECO:0000313" key="7">
    <source>
        <dbReference type="EMBL" id="RRT45668.1"/>
    </source>
</evidence>
<dbReference type="Proteomes" id="UP000287651">
    <property type="component" value="Unassembled WGS sequence"/>
</dbReference>
<evidence type="ECO:0000256" key="3">
    <source>
        <dbReference type="ARBA" id="ARBA00022882"/>
    </source>
</evidence>
<organism evidence="7 8">
    <name type="scientific">Ensete ventricosum</name>
    <name type="common">Abyssinian banana</name>
    <name type="synonym">Musa ensete</name>
    <dbReference type="NCBI Taxonomy" id="4639"/>
    <lineage>
        <taxon>Eukaryota</taxon>
        <taxon>Viridiplantae</taxon>
        <taxon>Streptophyta</taxon>
        <taxon>Embryophyta</taxon>
        <taxon>Tracheophyta</taxon>
        <taxon>Spermatophyta</taxon>
        <taxon>Magnoliopsida</taxon>
        <taxon>Liliopsida</taxon>
        <taxon>Zingiberales</taxon>
        <taxon>Musaceae</taxon>
        <taxon>Ensete</taxon>
    </lineage>
</organism>
<protein>
    <recommendedName>
        <fullName evidence="6">Cyclic nucleotide-binding domain-containing protein</fullName>
    </recommendedName>
</protein>
<dbReference type="InterPro" id="IPR014710">
    <property type="entry name" value="RmlC-like_jellyroll"/>
</dbReference>
<dbReference type="PANTHER" id="PTHR45743:SF2">
    <property type="entry name" value="POTASSIUM CHANNEL AKT1"/>
    <property type="match status" value="1"/>
</dbReference>
<dbReference type="Gene3D" id="2.60.120.10">
    <property type="entry name" value="Jelly Rolls"/>
    <property type="match status" value="1"/>
</dbReference>
<keyword evidence="5" id="KW-0407">Ion channel</keyword>
<dbReference type="SUPFAM" id="SSF51206">
    <property type="entry name" value="cAMP-binding domain-like"/>
    <property type="match status" value="1"/>
</dbReference>
<evidence type="ECO:0000256" key="2">
    <source>
        <dbReference type="ARBA" id="ARBA00022826"/>
    </source>
</evidence>
<dbReference type="AlphaFoldDB" id="A0A426Y1K6"/>
<keyword evidence="2" id="KW-0631">Potassium channel</keyword>
<keyword evidence="3" id="KW-0406">Ion transport</keyword>
<keyword evidence="3" id="KW-0851">Voltage-gated channel</keyword>
<dbReference type="EMBL" id="AMZH03015682">
    <property type="protein sequence ID" value="RRT45668.1"/>
    <property type="molecule type" value="Genomic_DNA"/>
</dbReference>
<sequence>MKVCRVEKTGDVAGEIGILCCRPQTFTARTRSLCQLLRLNRTTFLSIVQSNVGDATTIVNNLLQVLTLCFIGKDILFVDLSVLISCSVVLVKYLKEQEDPVMMRVLREIEKMLAQGRLDLPLTLCFAVTRGDDLLLHQLLRRGLDPNESDSNGHTALVRKELFLCSGS</sequence>
<evidence type="ECO:0000256" key="1">
    <source>
        <dbReference type="ARBA" id="ARBA00022538"/>
    </source>
</evidence>
<evidence type="ECO:0000256" key="4">
    <source>
        <dbReference type="ARBA" id="ARBA00022958"/>
    </source>
</evidence>
<dbReference type="InterPro" id="IPR018490">
    <property type="entry name" value="cNMP-bd_dom_sf"/>
</dbReference>
<evidence type="ECO:0000259" key="6">
    <source>
        <dbReference type="PROSITE" id="PS50042"/>
    </source>
</evidence>
<dbReference type="GO" id="GO:0034702">
    <property type="term" value="C:monoatomic ion channel complex"/>
    <property type="evidence" value="ECO:0007669"/>
    <property type="project" value="UniProtKB-KW"/>
</dbReference>
<gene>
    <name evidence="7" type="ORF">B296_00054406</name>
</gene>
<keyword evidence="1" id="KW-0633">Potassium transport</keyword>
<accession>A0A426Y1K6</accession>
<dbReference type="InterPro" id="IPR000595">
    <property type="entry name" value="cNMP-bd_dom"/>
</dbReference>
<keyword evidence="3" id="KW-0813">Transport</keyword>
<name>A0A426Y1K6_ENSVE</name>
<dbReference type="InterPro" id="IPR045319">
    <property type="entry name" value="KAT/AKT"/>
</dbReference>
<comment type="caution">
    <text evidence="7">The sequence shown here is derived from an EMBL/GenBank/DDBJ whole genome shotgun (WGS) entry which is preliminary data.</text>
</comment>
<keyword evidence="4" id="KW-0630">Potassium</keyword>
<dbReference type="PROSITE" id="PS50042">
    <property type="entry name" value="CNMP_BINDING_3"/>
    <property type="match status" value="1"/>
</dbReference>
<evidence type="ECO:0000313" key="8">
    <source>
        <dbReference type="Proteomes" id="UP000287651"/>
    </source>
</evidence>